<dbReference type="Pfam" id="PF07661">
    <property type="entry name" value="MORN_2"/>
    <property type="match status" value="8"/>
</dbReference>
<dbReference type="KEGG" id="chu:CHU_1410"/>
<dbReference type="InterPro" id="IPR011652">
    <property type="entry name" value="MORN_2"/>
</dbReference>
<dbReference type="SUPFAM" id="SSF82185">
    <property type="entry name" value="Histone H3 K4-specific methyltransferase SET7/9 N-terminal domain"/>
    <property type="match status" value="2"/>
</dbReference>
<accession>A0A6N4SQX8</accession>
<dbReference type="AlphaFoldDB" id="A0A6N4SQX8"/>
<reference evidence="1 2" key="1">
    <citation type="journal article" date="2007" name="Appl. Environ. Microbiol.">
        <title>Genome sequence of the cellulolytic gliding bacterium Cytophaga hutchinsonii.</title>
        <authorList>
            <person name="Xie G."/>
            <person name="Bruce D.C."/>
            <person name="Challacombe J.F."/>
            <person name="Chertkov O."/>
            <person name="Detter J.C."/>
            <person name="Gilna P."/>
            <person name="Han C.S."/>
            <person name="Lucas S."/>
            <person name="Misra M."/>
            <person name="Myers G.L."/>
            <person name="Richardson P."/>
            <person name="Tapia R."/>
            <person name="Thayer N."/>
            <person name="Thompson L.S."/>
            <person name="Brettin T.S."/>
            <person name="Henrissat B."/>
            <person name="Wilson D.B."/>
            <person name="McBride M.J."/>
        </authorList>
    </citation>
    <scope>NUCLEOTIDE SEQUENCE [LARGE SCALE GENOMIC DNA]</scope>
    <source>
        <strain evidence="2">ATCC 33406 / DSM 1761 / CIP 103989 / NBRC 15051 / NCIMB 9469 / D465</strain>
    </source>
</reference>
<keyword evidence="2" id="KW-1185">Reference proteome</keyword>
<dbReference type="EMBL" id="CP000383">
    <property type="protein sequence ID" value="ABG58681.1"/>
    <property type="molecule type" value="Genomic_DNA"/>
</dbReference>
<gene>
    <name evidence="1" type="ordered locus">CHU_1410</name>
</gene>
<proteinExistence type="predicted"/>
<dbReference type="Proteomes" id="UP000001822">
    <property type="component" value="Chromosome"/>
</dbReference>
<dbReference type="PANTHER" id="PTHR33706:SF1">
    <property type="entry name" value="TPR REPEAT PROTEIN"/>
    <property type="match status" value="1"/>
</dbReference>
<protein>
    <submittedName>
        <fullName evidence="1">Uncharacterized protein</fullName>
    </submittedName>
</protein>
<evidence type="ECO:0000313" key="1">
    <source>
        <dbReference type="EMBL" id="ABG58681.1"/>
    </source>
</evidence>
<dbReference type="PANTHER" id="PTHR33706">
    <property type="entry name" value="MORN VARIANT REPEAT PROTEIN"/>
    <property type="match status" value="1"/>
</dbReference>
<dbReference type="Gene3D" id="3.90.930.1">
    <property type="match status" value="3"/>
</dbReference>
<sequence length="621" mass="71212">MNIHFFRANTYRPIILIMVYMCFSFLSNAQLVNVQTFYDFNKKQLKENFYVLKKNNQVRDSSYTSYFQNKQKKIAGTYKKGLAEGLWSFYYENGNLKMEGVMVAGEKDGVWKYYYENGIISMEGQSVAGDRTGLWKYYYENGKTRSEGKYSENKKNGAWSYYYEDGALKALASYEDDNGDYLEMYPSGKIKASGRIEDSKSVGEWSYYHEDGTLMAVGNEVDGLKSGVWKYYHPNGQIASEGLYVNGKNSGPWKYYHDNGVLSAVGNMENGEKDGAWKIYYNSGLFKGETNYVNGQGTYKEYYEGGALRTEGTIINDKHEGVWNYYLENGVLEGTCNYTRGEGLYKGFYLNGKPKMEGKLINGNKVGVWTLYNEDGTVAGYYKTFYENQAPKLITDTTQVLVTKDTLASSIKPKYVTPKKKSRYFTPRVNEVRAFIVSSNPLYMLASSFPVSVEYYLQERLGYEIGGVFLYKPMFNSHAKIPTNTVYSKGAELYVRQKFYRRDKDYGMLYMAQELRYGYSVYENNFIDFTAPVAGAPEHMQQVQQTIEYSILFGDRIMIDQRKKGWTFDIYGGIGLGYRNVTTNWTGSDIEYGAVFPGVSRSPVSIPFRFGFTVGYKFPKK</sequence>
<name>A0A6N4SQX8_CYTH3</name>
<organism evidence="1 2">
    <name type="scientific">Cytophaga hutchinsonii (strain ATCC 33406 / DSM 1761 / CIP 103989 / NBRC 15051 / NCIMB 9469 / D465)</name>
    <dbReference type="NCBI Taxonomy" id="269798"/>
    <lineage>
        <taxon>Bacteria</taxon>
        <taxon>Pseudomonadati</taxon>
        <taxon>Bacteroidota</taxon>
        <taxon>Cytophagia</taxon>
        <taxon>Cytophagales</taxon>
        <taxon>Cytophagaceae</taxon>
        <taxon>Cytophaga</taxon>
    </lineage>
</organism>
<evidence type="ECO:0000313" key="2">
    <source>
        <dbReference type="Proteomes" id="UP000001822"/>
    </source>
</evidence>